<evidence type="ECO:0000256" key="5">
    <source>
        <dbReference type="ARBA" id="ARBA00022729"/>
    </source>
</evidence>
<dbReference type="EMBL" id="JXTB01000711">
    <property type="protein sequence ID" value="PON33681.1"/>
    <property type="molecule type" value="Genomic_DNA"/>
</dbReference>
<gene>
    <name evidence="21" type="primary">PanCRK17</name>
    <name evidence="21" type="ORF">PanWU01x14_350690</name>
</gene>
<dbReference type="InterPro" id="IPR000719">
    <property type="entry name" value="Prot_kinase_dom"/>
</dbReference>
<keyword evidence="12 21" id="KW-0675">Receptor</keyword>
<evidence type="ECO:0000256" key="16">
    <source>
        <dbReference type="PROSITE-ProRule" id="PRU10141"/>
    </source>
</evidence>
<evidence type="ECO:0000313" key="21">
    <source>
        <dbReference type="EMBL" id="PON33681.1"/>
    </source>
</evidence>
<evidence type="ECO:0000256" key="17">
    <source>
        <dbReference type="SAM" id="Phobius"/>
    </source>
</evidence>
<sequence>MPSFNEGKTIHVVLFMLSFLSVLTAPGKSAPLSYVCSNSNTSTPGSTYVSNLGVLLVKLSNEAIDGKNFSQITVRDSVNPSNTIYGSYLCKGDISAAVCKNCVMSAQNEATQLCPMAKSTMVWYRECMLRYSNRSFFTTLELLPTVFMWNVANLTEQENSALATHMNDMASQIVSGDEAFLAKELNISRSLTLSSFMQCMPDLSDLDCYTCLHGAVGLLPKCCDRKRGGSILTPSCILRYEVNPFKGFQNRPEVNEKNPVIIFPPPPPTPHTEPRPPTIEPPSFLVAPGKSRGISRLVLAAIIVAGAIFISAFVCCLFLHCRSRARIKKYHVVQKENEGIESLQFDLITVKSATKNFAEEYKLGEGGFGEVYKGIVAEGQEIAVKRLSKSSGQGEEEFKNEVALVARLQHRNLVRLLGFCLGGGETLLIYEFVTNKSLDYFLFDPRKKGMLDWSIRCKIIGGIARGILYLHEDSRLRVIHRDLKASNVLLDGEMNPKISDFGMARMVGIDQTQGNTKRIVGTYGYMAPEYAMEGLYSIKSDVFSFGVLLLEIVSGTKNSGFHLTKFAPSLLSYAWQLWNEGNGLELIDPSLNNICPPNEFMRCVHIGLLCVQEDAYNRPTMSSVVQMLTTETISLPKPERPAFSVGRFINDTGNDQDASAEGCSTNGLTISTFCPR</sequence>
<dbReference type="Pfam" id="PF07714">
    <property type="entry name" value="PK_Tyr_Ser-Thr"/>
    <property type="match status" value="1"/>
</dbReference>
<dbReference type="GO" id="GO:0005524">
    <property type="term" value="F:ATP binding"/>
    <property type="evidence" value="ECO:0007669"/>
    <property type="project" value="UniProtKB-UniRule"/>
</dbReference>
<accession>A0A2P5AAX5</accession>
<proteinExistence type="predicted"/>
<dbReference type="InterPro" id="IPR038408">
    <property type="entry name" value="GNK2_sf"/>
</dbReference>
<dbReference type="SMART" id="SM00220">
    <property type="entry name" value="S_TKc"/>
    <property type="match status" value="1"/>
</dbReference>
<feature type="signal peptide" evidence="18">
    <location>
        <begin position="1"/>
        <end position="29"/>
    </location>
</feature>
<feature type="domain" description="Gnk2-homologous" evidence="20">
    <location>
        <begin position="30"/>
        <end position="136"/>
    </location>
</feature>
<keyword evidence="2" id="KW-0723">Serine/threonine-protein kinase</keyword>
<reference evidence="22" key="1">
    <citation type="submission" date="2016-06" db="EMBL/GenBank/DDBJ databases">
        <title>Parallel loss of symbiosis genes in relatives of nitrogen-fixing non-legume Parasponia.</title>
        <authorList>
            <person name="Van Velzen R."/>
            <person name="Holmer R."/>
            <person name="Bu F."/>
            <person name="Rutten L."/>
            <person name="Van Zeijl A."/>
            <person name="Liu W."/>
            <person name="Santuari L."/>
            <person name="Cao Q."/>
            <person name="Sharma T."/>
            <person name="Shen D."/>
            <person name="Roswanjaya Y."/>
            <person name="Wardhani T."/>
            <person name="Kalhor M.S."/>
            <person name="Jansen J."/>
            <person name="Van den Hoogen J."/>
            <person name="Gungor B."/>
            <person name="Hartog M."/>
            <person name="Hontelez J."/>
            <person name="Verver J."/>
            <person name="Yang W.-C."/>
            <person name="Schijlen E."/>
            <person name="Repin R."/>
            <person name="Schilthuizen M."/>
            <person name="Schranz E."/>
            <person name="Heidstra R."/>
            <person name="Miyata K."/>
            <person name="Fedorova E."/>
            <person name="Kohlen W."/>
            <person name="Bisseling T."/>
            <person name="Smit S."/>
            <person name="Geurts R."/>
        </authorList>
    </citation>
    <scope>NUCLEOTIDE SEQUENCE [LARGE SCALE GENOMIC DNA]</scope>
    <source>
        <strain evidence="22">cv. WU1-14</strain>
    </source>
</reference>
<comment type="catalytic activity">
    <reaction evidence="14">
        <text>L-seryl-[protein] + ATP = O-phospho-L-seryl-[protein] + ADP + H(+)</text>
        <dbReference type="Rhea" id="RHEA:17989"/>
        <dbReference type="Rhea" id="RHEA-COMP:9863"/>
        <dbReference type="Rhea" id="RHEA-COMP:11604"/>
        <dbReference type="ChEBI" id="CHEBI:15378"/>
        <dbReference type="ChEBI" id="CHEBI:29999"/>
        <dbReference type="ChEBI" id="CHEBI:30616"/>
        <dbReference type="ChEBI" id="CHEBI:83421"/>
        <dbReference type="ChEBI" id="CHEBI:456216"/>
    </reaction>
</comment>
<dbReference type="GO" id="GO:0004674">
    <property type="term" value="F:protein serine/threonine kinase activity"/>
    <property type="evidence" value="ECO:0007669"/>
    <property type="project" value="UniProtKB-KW"/>
</dbReference>
<dbReference type="Gene3D" id="1.10.510.10">
    <property type="entry name" value="Transferase(Phosphotransferase) domain 1"/>
    <property type="match status" value="1"/>
</dbReference>
<keyword evidence="22" id="KW-1185">Reference proteome</keyword>
<evidence type="ECO:0000256" key="9">
    <source>
        <dbReference type="ARBA" id="ARBA00022840"/>
    </source>
</evidence>
<evidence type="ECO:0000256" key="8">
    <source>
        <dbReference type="ARBA" id="ARBA00022777"/>
    </source>
</evidence>
<keyword evidence="5 18" id="KW-0732">Signal</keyword>
<dbReference type="PROSITE" id="PS00107">
    <property type="entry name" value="PROTEIN_KINASE_ATP"/>
    <property type="match status" value="1"/>
</dbReference>
<dbReference type="CDD" id="cd14066">
    <property type="entry name" value="STKc_IRAK"/>
    <property type="match status" value="1"/>
</dbReference>
<name>A0A2P5AAX5_PARAD</name>
<evidence type="ECO:0000259" key="20">
    <source>
        <dbReference type="PROSITE" id="PS51473"/>
    </source>
</evidence>
<keyword evidence="9 16" id="KW-0067">ATP-binding</keyword>
<comment type="subcellular location">
    <subcellularLocation>
        <location evidence="1">Membrane</location>
        <topology evidence="1">Single-pass membrane protein</topology>
    </subcellularLocation>
</comment>
<keyword evidence="7 16" id="KW-0547">Nucleotide-binding</keyword>
<evidence type="ECO:0000256" key="1">
    <source>
        <dbReference type="ARBA" id="ARBA00004167"/>
    </source>
</evidence>
<keyword evidence="4 17" id="KW-0812">Transmembrane</keyword>
<evidence type="ECO:0000256" key="3">
    <source>
        <dbReference type="ARBA" id="ARBA00022679"/>
    </source>
</evidence>
<dbReference type="PROSITE" id="PS50011">
    <property type="entry name" value="PROTEIN_KINASE_DOM"/>
    <property type="match status" value="1"/>
</dbReference>
<feature type="domain" description="Gnk2-homologous" evidence="20">
    <location>
        <begin position="139"/>
        <end position="245"/>
    </location>
</feature>
<evidence type="ECO:0000256" key="7">
    <source>
        <dbReference type="ARBA" id="ARBA00022741"/>
    </source>
</evidence>
<evidence type="ECO:0000256" key="14">
    <source>
        <dbReference type="ARBA" id="ARBA00047558"/>
    </source>
</evidence>
<protein>
    <submittedName>
        <fullName evidence="21">Cysteine rich receptor like kinase</fullName>
    </submittedName>
</protein>
<dbReference type="Pfam" id="PF01657">
    <property type="entry name" value="Stress-antifung"/>
    <property type="match status" value="2"/>
</dbReference>
<dbReference type="Gene3D" id="3.30.430.20">
    <property type="entry name" value="Gnk2 domain, C-X8-C-X2-C motif"/>
    <property type="match status" value="2"/>
</dbReference>
<dbReference type="PROSITE" id="PS51473">
    <property type="entry name" value="GNK2"/>
    <property type="match status" value="2"/>
</dbReference>
<comment type="catalytic activity">
    <reaction evidence="15">
        <text>L-threonyl-[protein] + ATP = O-phospho-L-threonyl-[protein] + ADP + H(+)</text>
        <dbReference type="Rhea" id="RHEA:46608"/>
        <dbReference type="Rhea" id="RHEA-COMP:11060"/>
        <dbReference type="Rhea" id="RHEA-COMP:11605"/>
        <dbReference type="ChEBI" id="CHEBI:15378"/>
        <dbReference type="ChEBI" id="CHEBI:30013"/>
        <dbReference type="ChEBI" id="CHEBI:30616"/>
        <dbReference type="ChEBI" id="CHEBI:61977"/>
        <dbReference type="ChEBI" id="CHEBI:456216"/>
    </reaction>
</comment>
<evidence type="ECO:0000313" key="22">
    <source>
        <dbReference type="Proteomes" id="UP000237105"/>
    </source>
</evidence>
<evidence type="ECO:0000256" key="11">
    <source>
        <dbReference type="ARBA" id="ARBA00023136"/>
    </source>
</evidence>
<dbReference type="SUPFAM" id="SSF56112">
    <property type="entry name" value="Protein kinase-like (PK-like)"/>
    <property type="match status" value="1"/>
</dbReference>
<evidence type="ECO:0000256" key="2">
    <source>
        <dbReference type="ARBA" id="ARBA00022527"/>
    </source>
</evidence>
<feature type="binding site" evidence="16">
    <location>
        <position position="385"/>
    </location>
    <ligand>
        <name>ATP</name>
        <dbReference type="ChEBI" id="CHEBI:30616"/>
    </ligand>
</feature>
<evidence type="ECO:0000256" key="13">
    <source>
        <dbReference type="ARBA" id="ARBA00023180"/>
    </source>
</evidence>
<dbReference type="InterPro" id="IPR011009">
    <property type="entry name" value="Kinase-like_dom_sf"/>
</dbReference>
<keyword evidence="11 17" id="KW-0472">Membrane</keyword>
<dbReference type="AlphaFoldDB" id="A0A2P5AAX5"/>
<feature type="domain" description="Protein kinase" evidence="19">
    <location>
        <begin position="357"/>
        <end position="633"/>
    </location>
</feature>
<keyword evidence="13" id="KW-0325">Glycoprotein</keyword>
<dbReference type="GO" id="GO:0006950">
    <property type="term" value="P:response to stress"/>
    <property type="evidence" value="ECO:0007669"/>
    <property type="project" value="UniProtKB-ARBA"/>
</dbReference>
<evidence type="ECO:0000256" key="12">
    <source>
        <dbReference type="ARBA" id="ARBA00023170"/>
    </source>
</evidence>
<dbReference type="CDD" id="cd23509">
    <property type="entry name" value="Gnk2-like"/>
    <property type="match status" value="2"/>
</dbReference>
<evidence type="ECO:0000256" key="15">
    <source>
        <dbReference type="ARBA" id="ARBA00047951"/>
    </source>
</evidence>
<dbReference type="InterPro" id="IPR017441">
    <property type="entry name" value="Protein_kinase_ATP_BS"/>
</dbReference>
<dbReference type="InterPro" id="IPR008271">
    <property type="entry name" value="Ser/Thr_kinase_AS"/>
</dbReference>
<dbReference type="STRING" id="3476.A0A2P5AAX5"/>
<feature type="transmembrane region" description="Helical" evidence="17">
    <location>
        <begin position="297"/>
        <end position="319"/>
    </location>
</feature>
<dbReference type="FunFam" id="3.30.200.20:FF:000142">
    <property type="entry name" value="Cysteine-rich receptor-like protein kinase 10"/>
    <property type="match status" value="1"/>
</dbReference>
<organism evidence="21 22">
    <name type="scientific">Parasponia andersonii</name>
    <name type="common">Sponia andersonii</name>
    <dbReference type="NCBI Taxonomy" id="3476"/>
    <lineage>
        <taxon>Eukaryota</taxon>
        <taxon>Viridiplantae</taxon>
        <taxon>Streptophyta</taxon>
        <taxon>Embryophyta</taxon>
        <taxon>Tracheophyta</taxon>
        <taxon>Spermatophyta</taxon>
        <taxon>Magnoliopsida</taxon>
        <taxon>eudicotyledons</taxon>
        <taxon>Gunneridae</taxon>
        <taxon>Pentapetalae</taxon>
        <taxon>rosids</taxon>
        <taxon>fabids</taxon>
        <taxon>Rosales</taxon>
        <taxon>Cannabaceae</taxon>
        <taxon>Parasponia</taxon>
    </lineage>
</organism>
<dbReference type="Gene3D" id="3.30.200.20">
    <property type="entry name" value="Phosphorylase Kinase, domain 1"/>
    <property type="match status" value="1"/>
</dbReference>
<evidence type="ECO:0000259" key="19">
    <source>
        <dbReference type="PROSITE" id="PS50011"/>
    </source>
</evidence>
<keyword evidence="10 17" id="KW-1133">Transmembrane helix</keyword>
<dbReference type="PROSITE" id="PS00108">
    <property type="entry name" value="PROTEIN_KINASE_ST"/>
    <property type="match status" value="1"/>
</dbReference>
<dbReference type="FunFam" id="1.10.510.10:FF:000129">
    <property type="entry name" value="cysteine-rich receptor-like protein kinase 10"/>
    <property type="match status" value="1"/>
</dbReference>
<evidence type="ECO:0000256" key="18">
    <source>
        <dbReference type="SAM" id="SignalP"/>
    </source>
</evidence>
<evidence type="ECO:0000256" key="10">
    <source>
        <dbReference type="ARBA" id="ARBA00022989"/>
    </source>
</evidence>
<dbReference type="PANTHER" id="PTHR27002">
    <property type="entry name" value="RECEPTOR-LIKE SERINE/THREONINE-PROTEIN KINASE SD1-8"/>
    <property type="match status" value="1"/>
</dbReference>
<evidence type="ECO:0000256" key="6">
    <source>
        <dbReference type="ARBA" id="ARBA00022737"/>
    </source>
</evidence>
<dbReference type="InterPro" id="IPR001245">
    <property type="entry name" value="Ser-Thr/Tyr_kinase_cat_dom"/>
</dbReference>
<dbReference type="InterPro" id="IPR002902">
    <property type="entry name" value="GNK2"/>
</dbReference>
<keyword evidence="8 21" id="KW-0418">Kinase</keyword>
<feature type="transmembrane region" description="Helical" evidence="17">
    <location>
        <begin position="413"/>
        <end position="433"/>
    </location>
</feature>
<dbReference type="PANTHER" id="PTHR27002:SF181">
    <property type="entry name" value="RECEPTOR-LIKE SERINE_THREONINE-PROTEIN KINASE"/>
    <property type="match status" value="1"/>
</dbReference>
<keyword evidence="3" id="KW-0808">Transferase</keyword>
<evidence type="ECO:0000256" key="4">
    <source>
        <dbReference type="ARBA" id="ARBA00022692"/>
    </source>
</evidence>
<dbReference type="GO" id="GO:0005886">
    <property type="term" value="C:plasma membrane"/>
    <property type="evidence" value="ECO:0007669"/>
    <property type="project" value="TreeGrafter"/>
</dbReference>
<feature type="chain" id="PRO_5015135249" evidence="18">
    <location>
        <begin position="30"/>
        <end position="676"/>
    </location>
</feature>
<comment type="caution">
    <text evidence="21">The sequence shown here is derived from an EMBL/GenBank/DDBJ whole genome shotgun (WGS) entry which is preliminary data.</text>
</comment>
<dbReference type="OrthoDB" id="688481at2759"/>
<keyword evidence="6" id="KW-0677">Repeat</keyword>
<dbReference type="Proteomes" id="UP000237105">
    <property type="component" value="Unassembled WGS sequence"/>
</dbReference>